<dbReference type="EMBL" id="CP001678">
    <property type="protein sequence ID" value="ACT58594.1"/>
    <property type="molecule type" value="Genomic_DNA"/>
</dbReference>
<dbReference type="PANTHER" id="PTHR12788:SF10">
    <property type="entry name" value="PROTEIN-TYROSINE SULFOTRANSFERASE"/>
    <property type="match status" value="1"/>
</dbReference>
<protein>
    <submittedName>
        <fullName evidence="3">TPR repeat-containing protein</fullName>
    </submittedName>
</protein>
<dbReference type="STRING" id="582402.Hbal_0900"/>
<dbReference type="OrthoDB" id="9800698at2"/>
<evidence type="ECO:0000313" key="3">
    <source>
        <dbReference type="EMBL" id="ACT58594.1"/>
    </source>
</evidence>
<reference evidence="4" key="1">
    <citation type="journal article" date="2011" name="J. Bacteriol.">
        <title>Genome sequences of eight morphologically diverse alphaproteobacteria.</title>
        <authorList>
            <consortium name="US DOE Joint Genome Institute"/>
            <person name="Brown P.J."/>
            <person name="Kysela D.T."/>
            <person name="Buechlein A."/>
            <person name="Hemmerich C."/>
            <person name="Brun Y.V."/>
        </authorList>
    </citation>
    <scope>NUCLEOTIDE SEQUENCE [LARGE SCALE GENOMIC DNA]</scope>
    <source>
        <strain evidence="4">ATCC 49814 / DSM 5838 / IFAM 1418</strain>
    </source>
</reference>
<dbReference type="AlphaFoldDB" id="C6XQ77"/>
<dbReference type="InterPro" id="IPR011990">
    <property type="entry name" value="TPR-like_helical_dom_sf"/>
</dbReference>
<dbReference type="SUPFAM" id="SSF48452">
    <property type="entry name" value="TPR-like"/>
    <property type="match status" value="1"/>
</dbReference>
<dbReference type="eggNOG" id="COG0457">
    <property type="taxonomic scope" value="Bacteria"/>
</dbReference>
<dbReference type="PROSITE" id="PS50005">
    <property type="entry name" value="TPR"/>
    <property type="match status" value="1"/>
</dbReference>
<dbReference type="InterPro" id="IPR019734">
    <property type="entry name" value="TPR_rpt"/>
</dbReference>
<dbReference type="Gene3D" id="1.25.40.10">
    <property type="entry name" value="Tetratricopeptide repeat domain"/>
    <property type="match status" value="1"/>
</dbReference>
<sequence>METETLLPAKLKEIQEALENNNRNKAARLLTEQAKDLPEETVHRLGLAQLAATIGETATTRFYATHAVAGDSSSNTALKAATLLADVGDYPNAIKMAHRVVKTAKDFAPGWNILGTLQAQQGQFAEAEESLKKAIFIQPKSAIHWLELATIHNFTPDDPIVKDLLKLQSTIGSTSQTNQGIYLYALSKMMRDLGETEQAWHALNVGANLMNKAAPYDKENNRKNVDDILASIRQNTFAQLKPSPDTSNRAIFVFGNLRSGGTLIQRMLVGHPDVAGGDSTGLFSLAAATLKGVSSEELLQLQSKYENPWRDMAAAYYHMIKSRFGAEGRIVDRTLAQARLAPIIHHAMPKAPLIWIRRNIEDTAYSQFKTCFANGGRWSFNQENLGEHLAQEEKLFEAIAPSLGDALLIVNYEDLVANPEAERARIYAHCGLDASAEIQPTHAVPNNPIVSSSIVGISKPIYTDAIGKGAANAQYMSAFKTAYAAAKA</sequence>
<dbReference type="Proteomes" id="UP000002745">
    <property type="component" value="Chromosome"/>
</dbReference>
<feature type="repeat" description="TPR" evidence="2">
    <location>
        <begin position="108"/>
        <end position="141"/>
    </location>
</feature>
<dbReference type="InterPro" id="IPR027417">
    <property type="entry name" value="P-loop_NTPase"/>
</dbReference>
<keyword evidence="2" id="KW-0802">TPR repeat</keyword>
<gene>
    <name evidence="3" type="ordered locus">Hbal_0900</name>
</gene>
<dbReference type="GO" id="GO:0008476">
    <property type="term" value="F:protein-tyrosine sulfotransferase activity"/>
    <property type="evidence" value="ECO:0007669"/>
    <property type="project" value="InterPro"/>
</dbReference>
<dbReference type="RefSeq" id="WP_015826744.1">
    <property type="nucleotide sequence ID" value="NC_012982.1"/>
</dbReference>
<name>C6XQ77_HIRBI</name>
<dbReference type="Pfam" id="PF13432">
    <property type="entry name" value="TPR_16"/>
    <property type="match status" value="1"/>
</dbReference>
<dbReference type="InterPro" id="IPR026634">
    <property type="entry name" value="TPST-like"/>
</dbReference>
<organism evidence="3 4">
    <name type="scientific">Hirschia baltica (strain ATCC 49814 / DSM 5838 / IFAM 1418)</name>
    <dbReference type="NCBI Taxonomy" id="582402"/>
    <lineage>
        <taxon>Bacteria</taxon>
        <taxon>Pseudomonadati</taxon>
        <taxon>Pseudomonadota</taxon>
        <taxon>Alphaproteobacteria</taxon>
        <taxon>Hyphomonadales</taxon>
        <taxon>Hyphomonadaceae</taxon>
        <taxon>Hirschia</taxon>
    </lineage>
</organism>
<dbReference type="PANTHER" id="PTHR12788">
    <property type="entry name" value="PROTEIN-TYROSINE SULFOTRANSFERASE 2"/>
    <property type="match status" value="1"/>
</dbReference>
<evidence type="ECO:0000256" key="1">
    <source>
        <dbReference type="ARBA" id="ARBA00022679"/>
    </source>
</evidence>
<evidence type="ECO:0000313" key="4">
    <source>
        <dbReference type="Proteomes" id="UP000002745"/>
    </source>
</evidence>
<dbReference type="HOGENOM" id="CLU_017034_1_0_5"/>
<dbReference type="Gene3D" id="3.40.50.300">
    <property type="entry name" value="P-loop containing nucleotide triphosphate hydrolases"/>
    <property type="match status" value="1"/>
</dbReference>
<accession>C6XQ77</accession>
<dbReference type="SUPFAM" id="SSF52540">
    <property type="entry name" value="P-loop containing nucleoside triphosphate hydrolases"/>
    <property type="match status" value="1"/>
</dbReference>
<keyword evidence="4" id="KW-1185">Reference proteome</keyword>
<dbReference type="Pfam" id="PF13469">
    <property type="entry name" value="Sulfotransfer_3"/>
    <property type="match status" value="1"/>
</dbReference>
<proteinExistence type="predicted"/>
<dbReference type="KEGG" id="hba:Hbal_0900"/>
<keyword evidence="1" id="KW-0808">Transferase</keyword>
<dbReference type="SMART" id="SM00028">
    <property type="entry name" value="TPR"/>
    <property type="match status" value="2"/>
</dbReference>
<evidence type="ECO:0000256" key="2">
    <source>
        <dbReference type="PROSITE-ProRule" id="PRU00339"/>
    </source>
</evidence>